<organism evidence="1 2">
    <name type="scientific">Scleroderma citrinum Foug A</name>
    <dbReference type="NCBI Taxonomy" id="1036808"/>
    <lineage>
        <taxon>Eukaryota</taxon>
        <taxon>Fungi</taxon>
        <taxon>Dikarya</taxon>
        <taxon>Basidiomycota</taxon>
        <taxon>Agaricomycotina</taxon>
        <taxon>Agaricomycetes</taxon>
        <taxon>Agaricomycetidae</taxon>
        <taxon>Boletales</taxon>
        <taxon>Sclerodermatineae</taxon>
        <taxon>Sclerodermataceae</taxon>
        <taxon>Scleroderma</taxon>
    </lineage>
</organism>
<feature type="non-terminal residue" evidence="1">
    <location>
        <position position="1"/>
    </location>
</feature>
<dbReference type="InParanoid" id="A0A0C3DXJ0"/>
<dbReference type="HOGENOM" id="CLU_004552_8_0_1"/>
<protein>
    <recommendedName>
        <fullName evidence="3">CxC1-like cysteine cluster associated with KDZ transposases domain-containing protein</fullName>
    </recommendedName>
</protein>
<evidence type="ECO:0000313" key="1">
    <source>
        <dbReference type="EMBL" id="KIM60894.1"/>
    </source>
</evidence>
<keyword evidence="2" id="KW-1185">Reference proteome</keyword>
<dbReference type="EMBL" id="KN822057">
    <property type="protein sequence ID" value="KIM60894.1"/>
    <property type="molecule type" value="Genomic_DNA"/>
</dbReference>
<reference evidence="2" key="2">
    <citation type="submission" date="2015-01" db="EMBL/GenBank/DDBJ databases">
        <title>Evolutionary Origins and Diversification of the Mycorrhizal Mutualists.</title>
        <authorList>
            <consortium name="DOE Joint Genome Institute"/>
            <consortium name="Mycorrhizal Genomics Consortium"/>
            <person name="Kohler A."/>
            <person name="Kuo A."/>
            <person name="Nagy L.G."/>
            <person name="Floudas D."/>
            <person name="Copeland A."/>
            <person name="Barry K.W."/>
            <person name="Cichocki N."/>
            <person name="Veneault-Fourrey C."/>
            <person name="LaButti K."/>
            <person name="Lindquist E.A."/>
            <person name="Lipzen A."/>
            <person name="Lundell T."/>
            <person name="Morin E."/>
            <person name="Murat C."/>
            <person name="Riley R."/>
            <person name="Ohm R."/>
            <person name="Sun H."/>
            <person name="Tunlid A."/>
            <person name="Henrissat B."/>
            <person name="Grigoriev I.V."/>
            <person name="Hibbett D.S."/>
            <person name="Martin F."/>
        </authorList>
    </citation>
    <scope>NUCLEOTIDE SEQUENCE [LARGE SCALE GENOMIC DNA]</scope>
    <source>
        <strain evidence="2">Foug A</strain>
    </source>
</reference>
<gene>
    <name evidence="1" type="ORF">SCLCIDRAFT_123164</name>
</gene>
<dbReference type="AlphaFoldDB" id="A0A0C3DXJ0"/>
<sequence>LPQLLLRSGLFPTAPSQPCLAISVDLLTFYCALFERSCDSISALASALHTHYECQGFQVTTWEVRVTLSY</sequence>
<evidence type="ECO:0008006" key="3">
    <source>
        <dbReference type="Google" id="ProtNLM"/>
    </source>
</evidence>
<evidence type="ECO:0000313" key="2">
    <source>
        <dbReference type="Proteomes" id="UP000053989"/>
    </source>
</evidence>
<reference evidence="1 2" key="1">
    <citation type="submission" date="2014-04" db="EMBL/GenBank/DDBJ databases">
        <authorList>
            <consortium name="DOE Joint Genome Institute"/>
            <person name="Kuo A."/>
            <person name="Kohler A."/>
            <person name="Nagy L.G."/>
            <person name="Floudas D."/>
            <person name="Copeland A."/>
            <person name="Barry K.W."/>
            <person name="Cichocki N."/>
            <person name="Veneault-Fourrey C."/>
            <person name="LaButti K."/>
            <person name="Lindquist E.A."/>
            <person name="Lipzen A."/>
            <person name="Lundell T."/>
            <person name="Morin E."/>
            <person name="Murat C."/>
            <person name="Sun H."/>
            <person name="Tunlid A."/>
            <person name="Henrissat B."/>
            <person name="Grigoriev I.V."/>
            <person name="Hibbett D.S."/>
            <person name="Martin F."/>
            <person name="Nordberg H.P."/>
            <person name="Cantor M.N."/>
            <person name="Hua S.X."/>
        </authorList>
    </citation>
    <scope>NUCLEOTIDE SEQUENCE [LARGE SCALE GENOMIC DNA]</scope>
    <source>
        <strain evidence="1 2">Foug A</strain>
    </source>
</reference>
<dbReference type="OrthoDB" id="2647060at2759"/>
<dbReference type="Proteomes" id="UP000053989">
    <property type="component" value="Unassembled WGS sequence"/>
</dbReference>
<accession>A0A0C3DXJ0</accession>
<dbReference type="STRING" id="1036808.A0A0C3DXJ0"/>
<proteinExistence type="predicted"/>
<name>A0A0C3DXJ0_9AGAM</name>